<keyword evidence="1" id="KW-0472">Membrane</keyword>
<keyword evidence="1" id="KW-1133">Transmembrane helix</keyword>
<dbReference type="Proteomes" id="UP001521116">
    <property type="component" value="Unassembled WGS sequence"/>
</dbReference>
<feature type="transmembrane region" description="Helical" evidence="1">
    <location>
        <begin position="63"/>
        <end position="84"/>
    </location>
</feature>
<proteinExistence type="predicted"/>
<feature type="transmembrane region" description="Helical" evidence="1">
    <location>
        <begin position="7"/>
        <end position="26"/>
    </location>
</feature>
<name>A0ABR3SA23_9PEZI</name>
<reference evidence="2 3" key="1">
    <citation type="submission" date="2024-02" db="EMBL/GenBank/DDBJ databases">
        <title>De novo assembly and annotation of 12 fungi associated with fruit tree decline syndrome in Ontario, Canada.</title>
        <authorList>
            <person name="Sulman M."/>
            <person name="Ellouze W."/>
            <person name="Ilyukhin E."/>
        </authorList>
    </citation>
    <scope>NUCLEOTIDE SEQUENCE [LARGE SCALE GENOMIC DNA]</scope>
    <source>
        <strain evidence="2 3">M1-105</strain>
    </source>
</reference>
<keyword evidence="1" id="KW-0812">Transmembrane</keyword>
<keyword evidence="3" id="KW-1185">Reference proteome</keyword>
<evidence type="ECO:0000256" key="1">
    <source>
        <dbReference type="SAM" id="Phobius"/>
    </source>
</evidence>
<evidence type="ECO:0000313" key="3">
    <source>
        <dbReference type="Proteomes" id="UP001521116"/>
    </source>
</evidence>
<accession>A0ABR3SA23</accession>
<dbReference type="EMBL" id="JAJVDC020000352">
    <property type="protein sequence ID" value="KAL1614895.1"/>
    <property type="molecule type" value="Genomic_DNA"/>
</dbReference>
<comment type="caution">
    <text evidence="2">The sequence shown here is derived from an EMBL/GenBank/DDBJ whole genome shotgun (WGS) entry which is preliminary data.</text>
</comment>
<gene>
    <name evidence="2" type="ORF">SLS56_011991</name>
</gene>
<sequence>MWDRHDLRWLFPTCRILIVTLTSFYLSIQSIHIIHIISIHITSLLTTIFLTTPSSNQTINMKFSAITAAVFGLLVSSAVAAPAANAESLEKREDCVANAAILSSWSEDGMTRYRIGFSSTKADVGSGYGDSCGLFYNAISKCAGTKNNVACYHSDSAGQWVIDNNQVSGAAGKSAEECLVQRFRDAFGNKIGCRVN</sequence>
<feature type="transmembrane region" description="Helical" evidence="1">
    <location>
        <begin position="32"/>
        <end position="51"/>
    </location>
</feature>
<organism evidence="2 3">
    <name type="scientific">Neofusicoccum ribis</name>
    <dbReference type="NCBI Taxonomy" id="45134"/>
    <lineage>
        <taxon>Eukaryota</taxon>
        <taxon>Fungi</taxon>
        <taxon>Dikarya</taxon>
        <taxon>Ascomycota</taxon>
        <taxon>Pezizomycotina</taxon>
        <taxon>Dothideomycetes</taxon>
        <taxon>Dothideomycetes incertae sedis</taxon>
        <taxon>Botryosphaeriales</taxon>
        <taxon>Botryosphaeriaceae</taxon>
        <taxon>Neofusicoccum</taxon>
    </lineage>
</organism>
<protein>
    <submittedName>
        <fullName evidence="2">Uncharacterized protein</fullName>
    </submittedName>
</protein>
<evidence type="ECO:0000313" key="2">
    <source>
        <dbReference type="EMBL" id="KAL1614895.1"/>
    </source>
</evidence>